<evidence type="ECO:0000313" key="1">
    <source>
        <dbReference type="EMBL" id="SVB37470.1"/>
    </source>
</evidence>
<gene>
    <name evidence="1" type="ORF">METZ01_LOCUS190324</name>
</gene>
<protein>
    <submittedName>
        <fullName evidence="1">Uncharacterized protein</fullName>
    </submittedName>
</protein>
<proteinExistence type="predicted"/>
<organism evidence="1">
    <name type="scientific">marine metagenome</name>
    <dbReference type="NCBI Taxonomy" id="408172"/>
    <lineage>
        <taxon>unclassified sequences</taxon>
        <taxon>metagenomes</taxon>
        <taxon>ecological metagenomes</taxon>
    </lineage>
</organism>
<dbReference type="AlphaFoldDB" id="A0A382DG58"/>
<dbReference type="EMBL" id="UINC01039252">
    <property type="protein sequence ID" value="SVB37470.1"/>
    <property type="molecule type" value="Genomic_DNA"/>
</dbReference>
<reference evidence="1" key="1">
    <citation type="submission" date="2018-05" db="EMBL/GenBank/DDBJ databases">
        <authorList>
            <person name="Lanie J.A."/>
            <person name="Ng W.-L."/>
            <person name="Kazmierczak K.M."/>
            <person name="Andrzejewski T.M."/>
            <person name="Davidsen T.M."/>
            <person name="Wayne K.J."/>
            <person name="Tettelin H."/>
            <person name="Glass J.I."/>
            <person name="Rusch D."/>
            <person name="Podicherti R."/>
            <person name="Tsui H.-C.T."/>
            <person name="Winkler M.E."/>
        </authorList>
    </citation>
    <scope>NUCLEOTIDE SEQUENCE</scope>
</reference>
<sequence length="33" mass="3765">MPQIEAAVRSTQGRNTERWMDGCRLNKYVLGLA</sequence>
<accession>A0A382DG58</accession>
<name>A0A382DG58_9ZZZZ</name>